<dbReference type="Proteomes" id="UP000505377">
    <property type="component" value="Chromosome"/>
</dbReference>
<dbReference type="Gene3D" id="1.10.10.10">
    <property type="entry name" value="Winged helix-like DNA-binding domain superfamily/Winged helix DNA-binding domain"/>
    <property type="match status" value="1"/>
</dbReference>
<dbReference type="GO" id="GO:0003700">
    <property type="term" value="F:DNA-binding transcription factor activity"/>
    <property type="evidence" value="ECO:0007669"/>
    <property type="project" value="InterPro"/>
</dbReference>
<dbReference type="KEGG" id="pbro:HOP40_23230"/>
<dbReference type="PANTHER" id="PTHR33164:SF106">
    <property type="entry name" value="TRANSCRIPTIONAL REGULATORY PROTEIN"/>
    <property type="match status" value="1"/>
</dbReference>
<sequence length="216" mass="23670">MSSTRVTVVCFATHVPFSGVLNCSAVTINDVRWHCRSGSPFWSGSRNQCSLDRRDGCYRRGVNADRDELVRLLQAYAGEAERLSQVFAERHALHATDLAALLAVMQADRAGDPLTPGRLGRHLGLSSGATTAVVDRLERADHVRRARDDRDRRRITLHYGAAADQVASAFFGPLGARMEEVLAGYDAAELAAARRFLGDATEMVRDYRQAVTGDPV</sequence>
<accession>A0A6M6JMA2</accession>
<evidence type="ECO:0000313" key="2">
    <source>
        <dbReference type="EMBL" id="QJY48343.1"/>
    </source>
</evidence>
<name>A0A6M6JMA2_9PSEU</name>
<dbReference type="SUPFAM" id="SSF46785">
    <property type="entry name" value="Winged helix' DNA-binding domain"/>
    <property type="match status" value="1"/>
</dbReference>
<gene>
    <name evidence="2" type="ORF">HOP40_23230</name>
</gene>
<dbReference type="GO" id="GO:0006950">
    <property type="term" value="P:response to stress"/>
    <property type="evidence" value="ECO:0007669"/>
    <property type="project" value="TreeGrafter"/>
</dbReference>
<organism evidence="2 3">
    <name type="scientific">Pseudonocardia broussonetiae</name>
    <dbReference type="NCBI Taxonomy" id="2736640"/>
    <lineage>
        <taxon>Bacteria</taxon>
        <taxon>Bacillati</taxon>
        <taxon>Actinomycetota</taxon>
        <taxon>Actinomycetes</taxon>
        <taxon>Pseudonocardiales</taxon>
        <taxon>Pseudonocardiaceae</taxon>
        <taxon>Pseudonocardia</taxon>
    </lineage>
</organism>
<dbReference type="InterPro" id="IPR000835">
    <property type="entry name" value="HTH_MarR-typ"/>
</dbReference>
<dbReference type="PANTHER" id="PTHR33164">
    <property type="entry name" value="TRANSCRIPTIONAL REGULATOR, MARR FAMILY"/>
    <property type="match status" value="1"/>
</dbReference>
<keyword evidence="3" id="KW-1185">Reference proteome</keyword>
<dbReference type="Pfam" id="PF12802">
    <property type="entry name" value="MarR_2"/>
    <property type="match status" value="1"/>
</dbReference>
<dbReference type="SMART" id="SM00347">
    <property type="entry name" value="HTH_MARR"/>
    <property type="match status" value="1"/>
</dbReference>
<feature type="domain" description="HTH marR-type" evidence="1">
    <location>
        <begin position="66"/>
        <end position="202"/>
    </location>
</feature>
<dbReference type="EMBL" id="CP053564">
    <property type="protein sequence ID" value="QJY48343.1"/>
    <property type="molecule type" value="Genomic_DNA"/>
</dbReference>
<dbReference type="InterPro" id="IPR036390">
    <property type="entry name" value="WH_DNA-bd_sf"/>
</dbReference>
<proteinExistence type="predicted"/>
<evidence type="ECO:0000259" key="1">
    <source>
        <dbReference type="PROSITE" id="PS50995"/>
    </source>
</evidence>
<evidence type="ECO:0000313" key="3">
    <source>
        <dbReference type="Proteomes" id="UP000505377"/>
    </source>
</evidence>
<dbReference type="InterPro" id="IPR036388">
    <property type="entry name" value="WH-like_DNA-bd_sf"/>
</dbReference>
<dbReference type="PROSITE" id="PS50995">
    <property type="entry name" value="HTH_MARR_2"/>
    <property type="match status" value="1"/>
</dbReference>
<dbReference type="InterPro" id="IPR039422">
    <property type="entry name" value="MarR/SlyA-like"/>
</dbReference>
<protein>
    <submittedName>
        <fullName evidence="2">Winged helix-turn-helix transcriptional regulator</fullName>
    </submittedName>
</protein>
<reference evidence="2 3" key="1">
    <citation type="submission" date="2020-05" db="EMBL/GenBank/DDBJ databases">
        <authorList>
            <person name="Mo P."/>
        </authorList>
    </citation>
    <scope>NUCLEOTIDE SEQUENCE [LARGE SCALE GENOMIC DNA]</scope>
    <source>
        <strain evidence="2 3">Gen01</strain>
    </source>
</reference>
<dbReference type="AlphaFoldDB" id="A0A6M6JMA2"/>